<dbReference type="AlphaFoldDB" id="K7ZWI4"/>
<feature type="transmembrane region" description="Helical" evidence="1">
    <location>
        <begin position="6"/>
        <end position="29"/>
    </location>
</feature>
<evidence type="ECO:0000313" key="2">
    <source>
        <dbReference type="EMBL" id="CCI69345.1"/>
    </source>
</evidence>
<evidence type="ECO:0000256" key="1">
    <source>
        <dbReference type="SAM" id="Phobius"/>
    </source>
</evidence>
<reference evidence="2" key="1">
    <citation type="journal article" date="2012" name="Curr. Biol.">
        <title>Mitogenomic phylogenetic analysis supports continental-scale vicariance in subterranean thalassoid crustaceans.</title>
        <authorList>
            <person name="Bauza-Ribot M.M."/>
            <person name="Juan C."/>
            <person name="Nardi F."/>
            <person name="Oromi P."/>
            <person name="Pons J."/>
            <person name="Jaume D."/>
        </authorList>
    </citation>
    <scope>NUCLEOTIDE SEQUENCE</scope>
    <source>
        <strain evidence="2">Errachidia</strain>
    </source>
</reference>
<gene>
    <name evidence="2" type="primary">atp8</name>
</gene>
<geneLocation type="mitochondrion" evidence="2"/>
<dbReference type="EMBL" id="HE860502">
    <property type="protein sequence ID" value="CCI69345.1"/>
    <property type="molecule type" value="Genomic_DNA"/>
</dbReference>
<reference evidence="2" key="2">
    <citation type="submission" date="2012-06" db="EMBL/GenBank/DDBJ databases">
        <authorList>
            <person name="Fan L."/>
        </authorList>
    </citation>
    <scope>NUCLEOTIDE SEQUENCE</scope>
    <source>
        <strain evidence="2">Errachidia</strain>
    </source>
</reference>
<keyword evidence="2" id="KW-0496">Mitochondrion</keyword>
<protein>
    <submittedName>
        <fullName evidence="2">ATP synthase F0 subunit 8</fullName>
    </submittedName>
</protein>
<sequence>MPQMAPSLWLMIYLFTWMMIYFISSNMYFINMNYMPPSKENFFNKSVKFLWQ</sequence>
<accession>K7ZWI4</accession>
<keyword evidence="1" id="KW-1133">Transmembrane helix</keyword>
<keyword evidence="1" id="KW-0812">Transmembrane</keyword>
<keyword evidence="1" id="KW-0472">Membrane</keyword>
<name>K7ZWI4_9CRUS</name>
<proteinExistence type="predicted"/>
<organism evidence="2">
    <name type="scientific">Metacrangonyx goulmimensis</name>
    <dbReference type="NCBI Taxonomy" id="1199162"/>
    <lineage>
        <taxon>Eukaryota</taxon>
        <taxon>Metazoa</taxon>
        <taxon>Ecdysozoa</taxon>
        <taxon>Arthropoda</taxon>
        <taxon>Crustacea</taxon>
        <taxon>Multicrustacea</taxon>
        <taxon>Malacostraca</taxon>
        <taxon>Eumalacostraca</taxon>
        <taxon>Peracarida</taxon>
        <taxon>Amphipoda</taxon>
        <taxon>Senticaudata</taxon>
        <taxon>Hadziida</taxon>
        <taxon>Hadzioidea</taxon>
        <taxon>Metacrangonyctidae</taxon>
        <taxon>Metacrangonyx</taxon>
    </lineage>
</organism>